<dbReference type="InterPro" id="IPR048519">
    <property type="entry name" value="Gfd2/YDR514C-like_C"/>
</dbReference>
<dbReference type="AlphaFoldDB" id="A0AAD5YEP0"/>
<name>A0AAD5YEP0_9APHY</name>
<evidence type="ECO:0000256" key="1">
    <source>
        <dbReference type="SAM" id="MobiDB-lite"/>
    </source>
</evidence>
<evidence type="ECO:0000313" key="3">
    <source>
        <dbReference type="EMBL" id="KAJ3484516.1"/>
    </source>
</evidence>
<keyword evidence="4" id="KW-1185">Reference proteome</keyword>
<protein>
    <recommendedName>
        <fullName evidence="2">Gfd2/YDR514C-like C-terminal domain-containing protein</fullName>
    </recommendedName>
</protein>
<sequence>MPPDRFRCLPRYERSWGVFFETFEGFLTFSWPVITVTDCWTGKAHIVTRANTIGAFLKMIKTRFGETLPMVDNILRVRPFETSQRHLRTISDYASYRKLYSTLPAGVLSALKVRVRNGEPKAIRELWESRDKTFMAIDFEWSERNVASCLEWGYAAARCSHLDAVGAWPPKPEPNYSLTHHVALFAVDVDRRGHYIVSEYVDKVHNKYRPNFPWAFGDSQTISKAKLPQVIQAVISSMASPDSETISNTLVLVFHGTSGDPRRLEEMKIKVPHNVLVIDTAAYERQLFASGQRGSMQDPTGKPRSQESTLSLVNLLQSLGVDIQCALNNSGNDAFLSLLGLQLLIDPEHTKIPSTRGKKNPPPHMMGMMGMGGGLGGNPMVIAPIAYAPSMPMMSPYGMMPLVSPPLISPGSAPPMNGHRSSSSGDFSGIRKTSSQMQLMPNSTNTPYDTRPRKISGLSRERKEQVASGNGYGVGNTNGNANGSGGSGDGKRSSGPSSGTTSEDEVAAKFGGMKVSPA</sequence>
<evidence type="ECO:0000259" key="2">
    <source>
        <dbReference type="Pfam" id="PF21762"/>
    </source>
</evidence>
<dbReference type="GO" id="GO:0005634">
    <property type="term" value="C:nucleus"/>
    <property type="evidence" value="ECO:0007669"/>
    <property type="project" value="TreeGrafter"/>
</dbReference>
<reference evidence="3" key="1">
    <citation type="submission" date="2022-07" db="EMBL/GenBank/DDBJ databases">
        <title>Genome Sequence of Physisporinus lineatus.</title>
        <authorList>
            <person name="Buettner E."/>
        </authorList>
    </citation>
    <scope>NUCLEOTIDE SEQUENCE</scope>
    <source>
        <strain evidence="3">VT162</strain>
    </source>
</reference>
<dbReference type="Pfam" id="PF21762">
    <property type="entry name" value="DEDDh_C"/>
    <property type="match status" value="1"/>
</dbReference>
<gene>
    <name evidence="3" type="ORF">NLI96_g5591</name>
</gene>
<feature type="compositionally biased region" description="Polar residues" evidence="1">
    <location>
        <begin position="419"/>
        <end position="448"/>
    </location>
</feature>
<dbReference type="EMBL" id="JANAWD010000186">
    <property type="protein sequence ID" value="KAJ3484516.1"/>
    <property type="molecule type" value="Genomic_DNA"/>
</dbReference>
<proteinExistence type="predicted"/>
<dbReference type="PANTHER" id="PTHR28083:SF1">
    <property type="entry name" value="GOOD FOR FULL DBP5 ACTIVITY PROTEIN 2"/>
    <property type="match status" value="1"/>
</dbReference>
<dbReference type="PANTHER" id="PTHR28083">
    <property type="entry name" value="GOOD FOR FULL DBP5 ACTIVITY PROTEIN 2"/>
    <property type="match status" value="1"/>
</dbReference>
<dbReference type="Proteomes" id="UP001212997">
    <property type="component" value="Unassembled WGS sequence"/>
</dbReference>
<feature type="domain" description="Gfd2/YDR514C-like C-terminal" evidence="2">
    <location>
        <begin position="133"/>
        <end position="339"/>
    </location>
</feature>
<feature type="compositionally biased region" description="Gly residues" evidence="1">
    <location>
        <begin position="470"/>
        <end position="488"/>
    </location>
</feature>
<feature type="region of interest" description="Disordered" evidence="1">
    <location>
        <begin position="410"/>
        <end position="518"/>
    </location>
</feature>
<dbReference type="InterPro" id="IPR040151">
    <property type="entry name" value="Gfd2/YDR514C-like"/>
</dbReference>
<accession>A0AAD5YEP0</accession>
<evidence type="ECO:0000313" key="4">
    <source>
        <dbReference type="Proteomes" id="UP001212997"/>
    </source>
</evidence>
<comment type="caution">
    <text evidence="3">The sequence shown here is derived from an EMBL/GenBank/DDBJ whole genome shotgun (WGS) entry which is preliminary data.</text>
</comment>
<organism evidence="3 4">
    <name type="scientific">Meripilus lineatus</name>
    <dbReference type="NCBI Taxonomy" id="2056292"/>
    <lineage>
        <taxon>Eukaryota</taxon>
        <taxon>Fungi</taxon>
        <taxon>Dikarya</taxon>
        <taxon>Basidiomycota</taxon>
        <taxon>Agaricomycotina</taxon>
        <taxon>Agaricomycetes</taxon>
        <taxon>Polyporales</taxon>
        <taxon>Meripilaceae</taxon>
        <taxon>Meripilus</taxon>
    </lineage>
</organism>